<evidence type="ECO:0000313" key="2">
    <source>
        <dbReference type="Proteomes" id="UP000248924"/>
    </source>
</evidence>
<dbReference type="EMBL" id="POTY01000104">
    <property type="protein sequence ID" value="PZG16487.1"/>
    <property type="molecule type" value="Genomic_DNA"/>
</dbReference>
<keyword evidence="2" id="KW-1185">Reference proteome</keyword>
<evidence type="ECO:0000313" key="1">
    <source>
        <dbReference type="EMBL" id="PZG16487.1"/>
    </source>
</evidence>
<proteinExistence type="predicted"/>
<dbReference type="RefSeq" id="WP_111214901.1">
    <property type="nucleotide sequence ID" value="NZ_POTY01000104.1"/>
</dbReference>
<comment type="caution">
    <text evidence="1">The sequence shown here is derived from an EMBL/GenBank/DDBJ whole genome shotgun (WGS) entry which is preliminary data.</text>
</comment>
<dbReference type="OrthoDB" id="4774643at2"/>
<sequence>MNTALAAGSDPVRLAAKLRGYGEGHAWVEGSDRAWLADIIDQGLEAGIYRRGLWRSGTPDGPRDQWTDLGWQQVIGFLRSRDDEPVVTSYSVTDGFPNRAIADWTPPVDPQWRPDWADGGGANEWSEMTASEQDSWRRDHAAEQWYDLPDGERWELAMAGLRRTRPWARLAPDTLSEVAFGWPVSVYDLFAPDSAERVRAAAELAGV</sequence>
<protein>
    <submittedName>
        <fullName evidence="1">Uncharacterized protein</fullName>
    </submittedName>
</protein>
<dbReference type="Proteomes" id="UP000248924">
    <property type="component" value="Unassembled WGS sequence"/>
</dbReference>
<organism evidence="1 2">
    <name type="scientific">Micromonospora craterilacus</name>
    <dbReference type="NCBI Taxonomy" id="1655439"/>
    <lineage>
        <taxon>Bacteria</taxon>
        <taxon>Bacillati</taxon>
        <taxon>Actinomycetota</taxon>
        <taxon>Actinomycetes</taxon>
        <taxon>Micromonosporales</taxon>
        <taxon>Micromonosporaceae</taxon>
        <taxon>Micromonospora</taxon>
    </lineage>
</organism>
<gene>
    <name evidence="1" type="ORF">C1I95_17600</name>
</gene>
<reference evidence="1 2" key="1">
    <citation type="submission" date="2018-01" db="EMBL/GenBank/DDBJ databases">
        <title>Draft genome sequence of Jishengella sp. NA12.</title>
        <authorList>
            <person name="Sahin N."/>
            <person name="Ay H."/>
            <person name="Saygin H."/>
        </authorList>
    </citation>
    <scope>NUCLEOTIDE SEQUENCE [LARGE SCALE GENOMIC DNA]</scope>
    <source>
        <strain evidence="1 2">NA12</strain>
    </source>
</reference>
<dbReference type="AlphaFoldDB" id="A0A2W2F4J6"/>
<accession>A0A2W2F4J6</accession>
<name>A0A2W2F4J6_9ACTN</name>